<accession>A0A4D6XY36</accession>
<evidence type="ECO:0000256" key="1">
    <source>
        <dbReference type="ARBA" id="ARBA00009427"/>
    </source>
</evidence>
<sequence>MNIPVITIDGTSASGKSTLCKKISKKIGWFSLESGFIYRAVALIYLQYSSVIIPKKVVFIAKNLNCFLFIKKKKFKVIYNKKDITNNVFTEKTSMLASKISQIPEIRNILLNIQKSFRLNPGLVANGRDMGTVVFPDSKLKFFLISNLKIRSYRRMLQLKKRGIITNFKKTYSEIQKRDNLDIFRKISPLKPSKNAIILDTSYINTTEMFNISMKYIKSKFNLF</sequence>
<dbReference type="CDD" id="cd02020">
    <property type="entry name" value="CMPK"/>
    <property type="match status" value="1"/>
</dbReference>
<organism evidence="10 11">
    <name type="scientific">Buchnera aphidicola</name>
    <name type="common">Anoecia oenotherae</name>
    <dbReference type="NCBI Taxonomy" id="1241833"/>
    <lineage>
        <taxon>Bacteria</taxon>
        <taxon>Pseudomonadati</taxon>
        <taxon>Pseudomonadota</taxon>
        <taxon>Gammaproteobacteria</taxon>
        <taxon>Enterobacterales</taxon>
        <taxon>Erwiniaceae</taxon>
        <taxon>Buchnera</taxon>
    </lineage>
</organism>
<dbReference type="GO" id="GO:0005737">
    <property type="term" value="C:cytoplasm"/>
    <property type="evidence" value="ECO:0007669"/>
    <property type="project" value="UniProtKB-SubCell"/>
</dbReference>
<keyword evidence="11" id="KW-1185">Reference proteome</keyword>
<evidence type="ECO:0000313" key="10">
    <source>
        <dbReference type="EMBL" id="QCI19368.1"/>
    </source>
</evidence>
<evidence type="ECO:0000259" key="9">
    <source>
        <dbReference type="Pfam" id="PF02224"/>
    </source>
</evidence>
<comment type="catalytic activity">
    <reaction evidence="6 8">
        <text>dCMP + ATP = dCDP + ADP</text>
        <dbReference type="Rhea" id="RHEA:25094"/>
        <dbReference type="ChEBI" id="CHEBI:30616"/>
        <dbReference type="ChEBI" id="CHEBI:57566"/>
        <dbReference type="ChEBI" id="CHEBI:58593"/>
        <dbReference type="ChEBI" id="CHEBI:456216"/>
        <dbReference type="EC" id="2.7.4.25"/>
    </reaction>
</comment>
<evidence type="ECO:0000256" key="8">
    <source>
        <dbReference type="HAMAP-Rule" id="MF_00238"/>
    </source>
</evidence>
<evidence type="ECO:0000256" key="2">
    <source>
        <dbReference type="ARBA" id="ARBA00022679"/>
    </source>
</evidence>
<dbReference type="InterPro" id="IPR027417">
    <property type="entry name" value="P-loop_NTPase"/>
</dbReference>
<keyword evidence="3 8" id="KW-0547">Nucleotide-binding</keyword>
<keyword evidence="2 8" id="KW-0808">Transferase</keyword>
<dbReference type="GO" id="GO:0005524">
    <property type="term" value="F:ATP binding"/>
    <property type="evidence" value="ECO:0007669"/>
    <property type="project" value="UniProtKB-UniRule"/>
</dbReference>
<evidence type="ECO:0000256" key="6">
    <source>
        <dbReference type="ARBA" id="ARBA00047615"/>
    </source>
</evidence>
<keyword evidence="4 8" id="KW-0418">Kinase</keyword>
<dbReference type="GO" id="GO:0006220">
    <property type="term" value="P:pyrimidine nucleotide metabolic process"/>
    <property type="evidence" value="ECO:0007669"/>
    <property type="project" value="UniProtKB-UniRule"/>
</dbReference>
<feature type="binding site" evidence="8">
    <location>
        <begin position="10"/>
        <end position="18"/>
    </location>
    <ligand>
        <name>ATP</name>
        <dbReference type="ChEBI" id="CHEBI:30616"/>
    </ligand>
</feature>
<dbReference type="InterPro" id="IPR003136">
    <property type="entry name" value="Cytidylate_kin"/>
</dbReference>
<feature type="domain" description="Cytidylate kinase" evidence="9">
    <location>
        <begin position="6"/>
        <end position="218"/>
    </location>
</feature>
<dbReference type="EC" id="2.7.4.25" evidence="8"/>
<comment type="catalytic activity">
    <reaction evidence="7 8">
        <text>CMP + ATP = CDP + ADP</text>
        <dbReference type="Rhea" id="RHEA:11600"/>
        <dbReference type="ChEBI" id="CHEBI:30616"/>
        <dbReference type="ChEBI" id="CHEBI:58069"/>
        <dbReference type="ChEBI" id="CHEBI:60377"/>
        <dbReference type="ChEBI" id="CHEBI:456216"/>
        <dbReference type="EC" id="2.7.4.25"/>
    </reaction>
</comment>
<dbReference type="RefSeq" id="WP_158341772.1">
    <property type="nucleotide sequence ID" value="NZ_CP033012.1"/>
</dbReference>
<dbReference type="AlphaFoldDB" id="A0A4D6XY36"/>
<evidence type="ECO:0000256" key="7">
    <source>
        <dbReference type="ARBA" id="ARBA00048478"/>
    </source>
</evidence>
<dbReference type="OrthoDB" id="9807434at2"/>
<dbReference type="NCBIfam" id="TIGR00017">
    <property type="entry name" value="cmk"/>
    <property type="match status" value="1"/>
</dbReference>
<evidence type="ECO:0000313" key="11">
    <source>
        <dbReference type="Proteomes" id="UP000298677"/>
    </source>
</evidence>
<dbReference type="GO" id="GO:0036431">
    <property type="term" value="F:dCMP kinase activity"/>
    <property type="evidence" value="ECO:0007669"/>
    <property type="project" value="InterPro"/>
</dbReference>
<evidence type="ECO:0000256" key="3">
    <source>
        <dbReference type="ARBA" id="ARBA00022741"/>
    </source>
</evidence>
<dbReference type="HAMAP" id="MF_00238">
    <property type="entry name" value="Cytidyl_kinase_type1"/>
    <property type="match status" value="1"/>
</dbReference>
<dbReference type="Gene3D" id="3.40.50.300">
    <property type="entry name" value="P-loop containing nucleotide triphosphate hydrolases"/>
    <property type="match status" value="1"/>
</dbReference>
<dbReference type="InterPro" id="IPR011994">
    <property type="entry name" value="Cytidylate_kinase_dom"/>
</dbReference>
<reference evidence="10 11" key="1">
    <citation type="submission" date="2018-10" db="EMBL/GenBank/DDBJ databases">
        <title>Comparative functional genomics of the obligate endosymbiont Buchnera aphidicola.</title>
        <authorList>
            <person name="Chong R.A."/>
        </authorList>
    </citation>
    <scope>NUCLEOTIDE SEQUENCE [LARGE SCALE GENOMIC DNA]</scope>
    <source>
        <strain evidence="10 11">Aoe</strain>
    </source>
</reference>
<dbReference type="Proteomes" id="UP000298677">
    <property type="component" value="Chromosome"/>
</dbReference>
<gene>
    <name evidence="8 10" type="primary">cmk</name>
    <name evidence="10" type="ORF">D9V65_01250</name>
</gene>
<comment type="similarity">
    <text evidence="1 8">Belongs to the cytidylate kinase family. Type 1 subfamily.</text>
</comment>
<protein>
    <recommendedName>
        <fullName evidence="8">Cytidylate kinase</fullName>
        <shortName evidence="8">CK</shortName>
        <ecNumber evidence="8">2.7.4.25</ecNumber>
    </recommendedName>
    <alternativeName>
        <fullName evidence="8">Cytidine monophosphate kinase</fullName>
        <shortName evidence="8">CMP kinase</shortName>
    </alternativeName>
</protein>
<evidence type="ECO:0000256" key="5">
    <source>
        <dbReference type="ARBA" id="ARBA00022840"/>
    </source>
</evidence>
<keyword evidence="5 8" id="KW-0067">ATP-binding</keyword>
<dbReference type="SUPFAM" id="SSF52540">
    <property type="entry name" value="P-loop containing nucleoside triphosphate hydrolases"/>
    <property type="match status" value="1"/>
</dbReference>
<keyword evidence="8" id="KW-0963">Cytoplasm</keyword>
<dbReference type="Pfam" id="PF02224">
    <property type="entry name" value="Cytidylate_kin"/>
    <property type="match status" value="1"/>
</dbReference>
<evidence type="ECO:0000256" key="4">
    <source>
        <dbReference type="ARBA" id="ARBA00022777"/>
    </source>
</evidence>
<dbReference type="EMBL" id="CP033012">
    <property type="protein sequence ID" value="QCI19368.1"/>
    <property type="molecule type" value="Genomic_DNA"/>
</dbReference>
<name>A0A4D6XY36_9GAMM</name>
<dbReference type="GO" id="GO:0036430">
    <property type="term" value="F:CMP kinase activity"/>
    <property type="evidence" value="ECO:0007669"/>
    <property type="project" value="RHEA"/>
</dbReference>
<proteinExistence type="inferred from homology"/>
<comment type="subcellular location">
    <subcellularLocation>
        <location evidence="8">Cytoplasm</location>
    </subcellularLocation>
</comment>